<sequence length="291" mass="32986">MHYNTVYNSFKRCIEHDYYQHTSRQCHAYVRQHHHVTMVLYDVTTLYFETPKEDELRAIGMRKKRRVDPQIIVGLVTDNNGFPLHIDFFHGRTAETTTLIPMMPTYQHAHDLQGLTVVADAAMLSARNLDALDAAGIDYIVADRLKKAPHMVTMSDDDLEEWSKRTDTYEVVESTKAMGPKDAPRSSCLVEMSLFLPRALPHQKRLDVVKEILSSYSIAADDSLCFGHVSMQLGKPQGCAQIDSTTILCLPGNPVSSPVFPRPRPRGMLFRSKIIVASQHLGHGKILYRCF</sequence>
<reference evidence="2 3" key="1">
    <citation type="submission" date="2015-09" db="EMBL/GenBank/DDBJ databases">
        <title>Genome sequencing of Corynebacterium diphtheriae Bv. Gravis strain DSM 44123.</title>
        <authorList>
            <person name="Sangal V."/>
            <person name="Burkovski A."/>
        </authorList>
    </citation>
    <scope>NUCLEOTIDE SEQUENCE [LARGE SCALE GENOMIC DNA]</scope>
    <source>
        <strain evidence="2 3">DSM 44123</strain>
    </source>
</reference>
<organism evidence="2 3">
    <name type="scientific">Corynebacterium diphtheriae bv. gravis</name>
    <dbReference type="NCBI Taxonomy" id="1720349"/>
    <lineage>
        <taxon>Bacteria</taxon>
        <taxon>Bacillati</taxon>
        <taxon>Actinomycetota</taxon>
        <taxon>Actinomycetes</taxon>
        <taxon>Mycobacteriales</taxon>
        <taxon>Corynebacteriaceae</taxon>
        <taxon>Corynebacterium</taxon>
    </lineage>
</organism>
<dbReference type="Proteomes" id="UP000186159">
    <property type="component" value="Unassembled WGS sequence"/>
</dbReference>
<evidence type="ECO:0000313" key="3">
    <source>
        <dbReference type="Proteomes" id="UP000186159"/>
    </source>
</evidence>
<feature type="domain" description="Transposase IS4-like" evidence="1">
    <location>
        <begin position="40"/>
        <end position="148"/>
    </location>
</feature>
<name>A0AAX0J324_CORDP</name>
<dbReference type="GO" id="GO:0004803">
    <property type="term" value="F:transposase activity"/>
    <property type="evidence" value="ECO:0007669"/>
    <property type="project" value="InterPro"/>
</dbReference>
<proteinExistence type="predicted"/>
<dbReference type="Gene3D" id="3.40.980.10">
    <property type="entry name" value="MoaB/Mog-like domain"/>
    <property type="match status" value="1"/>
</dbReference>
<dbReference type="SUPFAM" id="SSF53218">
    <property type="entry name" value="Molybdenum cofactor biosynthesis proteins"/>
    <property type="match status" value="1"/>
</dbReference>
<evidence type="ECO:0000259" key="1">
    <source>
        <dbReference type="Pfam" id="PF01609"/>
    </source>
</evidence>
<evidence type="ECO:0000313" key="2">
    <source>
        <dbReference type="EMBL" id="OKY23842.1"/>
    </source>
</evidence>
<dbReference type="EMBL" id="LJXR01000001">
    <property type="protein sequence ID" value="OKY23842.1"/>
    <property type="molecule type" value="Genomic_DNA"/>
</dbReference>
<protein>
    <submittedName>
        <fullName evidence="2">Transposase</fullName>
    </submittedName>
</protein>
<gene>
    <name evidence="2" type="ORF">AOT42_00745</name>
</gene>
<comment type="caution">
    <text evidence="2">The sequence shown here is derived from an EMBL/GenBank/DDBJ whole genome shotgun (WGS) entry which is preliminary data.</text>
</comment>
<dbReference type="GO" id="GO:0006313">
    <property type="term" value="P:DNA transposition"/>
    <property type="evidence" value="ECO:0007669"/>
    <property type="project" value="InterPro"/>
</dbReference>
<dbReference type="InterPro" id="IPR002559">
    <property type="entry name" value="Transposase_11"/>
</dbReference>
<dbReference type="GeneID" id="29421318"/>
<dbReference type="GO" id="GO:0003677">
    <property type="term" value="F:DNA binding"/>
    <property type="evidence" value="ECO:0007669"/>
    <property type="project" value="InterPro"/>
</dbReference>
<dbReference type="AlphaFoldDB" id="A0AAX0J324"/>
<dbReference type="Pfam" id="PF01609">
    <property type="entry name" value="DDE_Tnp_1"/>
    <property type="match status" value="1"/>
</dbReference>
<dbReference type="InterPro" id="IPR036425">
    <property type="entry name" value="MoaB/Mog-like_dom_sf"/>
</dbReference>
<dbReference type="RefSeq" id="WP_014318666.1">
    <property type="nucleotide sequence ID" value="NZ_LJXR01000001.1"/>
</dbReference>
<accession>A0AAX0J324</accession>